<evidence type="ECO:0000313" key="2">
    <source>
        <dbReference type="EMBL" id="GGM68273.1"/>
    </source>
</evidence>
<feature type="transmembrane region" description="Helical" evidence="1">
    <location>
        <begin position="83"/>
        <end position="104"/>
    </location>
</feature>
<accession>A0AA37F8Z8</accession>
<protein>
    <submittedName>
        <fullName evidence="2">Uncharacterized protein</fullName>
    </submittedName>
</protein>
<organism evidence="2 3">
    <name type="scientific">Thermogymnomonas acidicola</name>
    <dbReference type="NCBI Taxonomy" id="399579"/>
    <lineage>
        <taxon>Archaea</taxon>
        <taxon>Methanobacteriati</taxon>
        <taxon>Thermoplasmatota</taxon>
        <taxon>Thermoplasmata</taxon>
        <taxon>Thermoplasmatales</taxon>
        <taxon>Thermogymnomonas</taxon>
    </lineage>
</organism>
<evidence type="ECO:0000256" key="1">
    <source>
        <dbReference type="SAM" id="Phobius"/>
    </source>
</evidence>
<sequence>MIESWGTAPSGNFFGVNSGVGPLNFDYGHSLYNDSLSIFLVNASSHPHQWFRMMEVDFTEQTRTVIQNIYHNSTVPKPYIPPIVYVVIAVLFASTVAFGIRGNGERDELNRIRRRRN</sequence>
<keyword evidence="1" id="KW-1133">Transmembrane helix</keyword>
<gene>
    <name evidence="2" type="ORF">GCM10007108_02980</name>
</gene>
<name>A0AA37F8Z8_9ARCH</name>
<comment type="caution">
    <text evidence="2">The sequence shown here is derived from an EMBL/GenBank/DDBJ whole genome shotgun (WGS) entry which is preliminary data.</text>
</comment>
<keyword evidence="1" id="KW-0812">Transmembrane</keyword>
<keyword evidence="1" id="KW-0472">Membrane</keyword>
<evidence type="ECO:0000313" key="3">
    <source>
        <dbReference type="Proteomes" id="UP000632195"/>
    </source>
</evidence>
<dbReference type="Proteomes" id="UP000632195">
    <property type="component" value="Unassembled WGS sequence"/>
</dbReference>
<reference evidence="2" key="1">
    <citation type="journal article" date="2014" name="Int. J. Syst. Evol. Microbiol.">
        <title>Complete genome sequence of Corynebacterium casei LMG S-19264T (=DSM 44701T), isolated from a smear-ripened cheese.</title>
        <authorList>
            <consortium name="US DOE Joint Genome Institute (JGI-PGF)"/>
            <person name="Walter F."/>
            <person name="Albersmeier A."/>
            <person name="Kalinowski J."/>
            <person name="Ruckert C."/>
        </authorList>
    </citation>
    <scope>NUCLEOTIDE SEQUENCE</scope>
    <source>
        <strain evidence="2">JCM 13583</strain>
    </source>
</reference>
<proteinExistence type="predicted"/>
<dbReference type="AlphaFoldDB" id="A0AA37F8Z8"/>
<reference evidence="2" key="2">
    <citation type="submission" date="2022-09" db="EMBL/GenBank/DDBJ databases">
        <authorList>
            <person name="Sun Q."/>
            <person name="Ohkuma M."/>
        </authorList>
    </citation>
    <scope>NUCLEOTIDE SEQUENCE</scope>
    <source>
        <strain evidence="2">JCM 13583</strain>
    </source>
</reference>
<keyword evidence="3" id="KW-1185">Reference proteome</keyword>
<dbReference type="EMBL" id="BMNY01000001">
    <property type="protein sequence ID" value="GGM68273.1"/>
    <property type="molecule type" value="Genomic_DNA"/>
</dbReference>